<feature type="region of interest" description="Disordered" evidence="3">
    <location>
        <begin position="104"/>
        <end position="174"/>
    </location>
</feature>
<evidence type="ECO:0000256" key="2">
    <source>
        <dbReference type="ARBA" id="ARBA00023242"/>
    </source>
</evidence>
<name>A0A5N6T775_ASPPS</name>
<dbReference type="GeneID" id="43642913"/>
<reference evidence="4 5" key="1">
    <citation type="submission" date="2019-04" db="EMBL/GenBank/DDBJ databases">
        <title>Friends and foes A comparative genomics study of 23 Aspergillus species from section Flavi.</title>
        <authorList>
            <consortium name="DOE Joint Genome Institute"/>
            <person name="Kjaerbolling I."/>
            <person name="Vesth T."/>
            <person name="Frisvad J.C."/>
            <person name="Nybo J.L."/>
            <person name="Theobald S."/>
            <person name="Kildgaard S."/>
            <person name="Isbrandt T."/>
            <person name="Kuo A."/>
            <person name="Sato A."/>
            <person name="Lyhne E.K."/>
            <person name="Kogle M.E."/>
            <person name="Wiebenga A."/>
            <person name="Kun R.S."/>
            <person name="Lubbers R.J."/>
            <person name="Makela M.R."/>
            <person name="Barry K."/>
            <person name="Chovatia M."/>
            <person name="Clum A."/>
            <person name="Daum C."/>
            <person name="Haridas S."/>
            <person name="He G."/>
            <person name="LaButti K."/>
            <person name="Lipzen A."/>
            <person name="Mondo S."/>
            <person name="Riley R."/>
            <person name="Salamov A."/>
            <person name="Simmons B.A."/>
            <person name="Magnuson J.K."/>
            <person name="Henrissat B."/>
            <person name="Mortensen U.H."/>
            <person name="Larsen T.O."/>
            <person name="Devries R.P."/>
            <person name="Grigoriev I.V."/>
            <person name="Machida M."/>
            <person name="Baker S.E."/>
            <person name="Andersen M.R."/>
        </authorList>
    </citation>
    <scope>NUCLEOTIDE SEQUENCE [LARGE SCALE GENOMIC DNA]</scope>
    <source>
        <strain evidence="4 5">CBS 117625</strain>
    </source>
</reference>
<dbReference type="RefSeq" id="XP_031918277.1">
    <property type="nucleotide sequence ID" value="XM_032058703.1"/>
</dbReference>
<keyword evidence="2" id="KW-0539">Nucleus</keyword>
<dbReference type="Proteomes" id="UP000325672">
    <property type="component" value="Unassembled WGS sequence"/>
</dbReference>
<feature type="compositionally biased region" description="Polar residues" evidence="3">
    <location>
        <begin position="151"/>
        <end position="173"/>
    </location>
</feature>
<dbReference type="OrthoDB" id="4525710at2759"/>
<feature type="region of interest" description="Disordered" evidence="3">
    <location>
        <begin position="39"/>
        <end position="65"/>
    </location>
</feature>
<dbReference type="AlphaFoldDB" id="A0A5N6T775"/>
<evidence type="ECO:0000256" key="1">
    <source>
        <dbReference type="ARBA" id="ARBA00004123"/>
    </source>
</evidence>
<dbReference type="GO" id="GO:0000976">
    <property type="term" value="F:transcription cis-regulatory region binding"/>
    <property type="evidence" value="ECO:0007669"/>
    <property type="project" value="TreeGrafter"/>
</dbReference>
<gene>
    <name evidence="4" type="ORF">BDV38DRAFT_278386</name>
</gene>
<dbReference type="GO" id="GO:0005634">
    <property type="term" value="C:nucleus"/>
    <property type="evidence" value="ECO:0007669"/>
    <property type="project" value="UniProtKB-SubCell"/>
</dbReference>
<keyword evidence="5" id="KW-1185">Reference proteome</keyword>
<proteinExistence type="predicted"/>
<comment type="subcellular location">
    <subcellularLocation>
        <location evidence="1">Nucleus</location>
    </subcellularLocation>
</comment>
<accession>A0A5N6T775</accession>
<evidence type="ECO:0008006" key="6">
    <source>
        <dbReference type="Google" id="ProtNLM"/>
    </source>
</evidence>
<dbReference type="GO" id="GO:0003700">
    <property type="term" value="F:DNA-binding transcription factor activity"/>
    <property type="evidence" value="ECO:0007669"/>
    <property type="project" value="TreeGrafter"/>
</dbReference>
<dbReference type="InterPro" id="IPR021858">
    <property type="entry name" value="Fun_TF"/>
</dbReference>
<dbReference type="PANTHER" id="PTHR37534">
    <property type="entry name" value="TRANSCRIPTIONAL ACTIVATOR PROTEIN UGA3"/>
    <property type="match status" value="1"/>
</dbReference>
<evidence type="ECO:0000313" key="4">
    <source>
        <dbReference type="EMBL" id="KAE8142214.1"/>
    </source>
</evidence>
<organism evidence="4 5">
    <name type="scientific">Aspergillus pseudotamarii</name>
    <dbReference type="NCBI Taxonomy" id="132259"/>
    <lineage>
        <taxon>Eukaryota</taxon>
        <taxon>Fungi</taxon>
        <taxon>Dikarya</taxon>
        <taxon>Ascomycota</taxon>
        <taxon>Pezizomycotina</taxon>
        <taxon>Eurotiomycetes</taxon>
        <taxon>Eurotiomycetidae</taxon>
        <taxon>Eurotiales</taxon>
        <taxon>Aspergillaceae</taxon>
        <taxon>Aspergillus</taxon>
        <taxon>Aspergillus subgen. Circumdati</taxon>
    </lineage>
</organism>
<dbReference type="GO" id="GO:0045944">
    <property type="term" value="P:positive regulation of transcription by RNA polymerase II"/>
    <property type="evidence" value="ECO:0007669"/>
    <property type="project" value="TreeGrafter"/>
</dbReference>
<dbReference type="EMBL" id="ML743555">
    <property type="protein sequence ID" value="KAE8142214.1"/>
    <property type="molecule type" value="Genomic_DNA"/>
</dbReference>
<sequence length="562" mass="63539">MQQSRTVQEPCWNCRDKHLKSRLRVHDTGGSVVSNVQFDSSIGHTDHGTPSTIPHRSPTAQHSSEPFHCFDLTSAENQRLHALAITACEADQLTHDVSSLTGPIFQEDESQQDSVTSEFSSRLPDESDPSFPVEILSVSGSPEEIGHRDNCQGTKSFSGPVQSEYSPTPTSSDAALEPLESVQEACLLRYFIEELSPWFDVCDDRRHFQVVVPHRARHCPPLRNAIYAVASRHLSRLPQYRTSKGPSYQGQVLPHLSTSTAVEYMLKCIPALIDFHKICDREYQENIMAAAVILRQYEEIEEEEEEIDSSTGARDQQPVNFLAIIQAIIETTVSIPTHHSFANAVFWIAIRQEIYYALAMQRLPRMKPDQDKRQGASAANKLILFAGDVTRWWLGDRSPLDWAVLKEKLHAITTEIMPEFVPILDKKADKSKGEIFSTVWYCSSAQVFGAQHYEIARMILIAENPNIRNDPHCRIAHRKVEAQVRSIVLNICGIGLSHQNLSPALVNAVISIILYGEYFTDPREREALEAVIEKTKAIHAWPMRKLHHAVKAKWEFIDSEDY</sequence>
<dbReference type="Pfam" id="PF11951">
    <property type="entry name" value="Fungal_trans_2"/>
    <property type="match status" value="1"/>
</dbReference>
<feature type="compositionally biased region" description="Polar residues" evidence="3">
    <location>
        <begin position="39"/>
        <end position="64"/>
    </location>
</feature>
<protein>
    <recommendedName>
        <fullName evidence="6">Arca-like protein</fullName>
    </recommendedName>
</protein>
<evidence type="ECO:0000256" key="3">
    <source>
        <dbReference type="SAM" id="MobiDB-lite"/>
    </source>
</evidence>
<dbReference type="PANTHER" id="PTHR37534:SF2">
    <property type="entry name" value="N-ACETYLTRANSFERASE DOMAIN-CONTAINING PROTEIN"/>
    <property type="match status" value="1"/>
</dbReference>
<evidence type="ECO:0000313" key="5">
    <source>
        <dbReference type="Proteomes" id="UP000325672"/>
    </source>
</evidence>